<organism evidence="2 3">
    <name type="scientific">Pseudomarimonas arenosa</name>
    <dbReference type="NCBI Taxonomy" id="2774145"/>
    <lineage>
        <taxon>Bacteria</taxon>
        <taxon>Pseudomonadati</taxon>
        <taxon>Pseudomonadota</taxon>
        <taxon>Gammaproteobacteria</taxon>
        <taxon>Lysobacterales</taxon>
        <taxon>Lysobacteraceae</taxon>
        <taxon>Pseudomarimonas</taxon>
    </lineage>
</organism>
<dbReference type="InterPro" id="IPR029044">
    <property type="entry name" value="Nucleotide-diphossugar_trans"/>
</dbReference>
<dbReference type="EMBL" id="JACYTR010000002">
    <property type="protein sequence ID" value="MBD8524478.1"/>
    <property type="molecule type" value="Genomic_DNA"/>
</dbReference>
<dbReference type="RefSeq" id="WP_192027817.1">
    <property type="nucleotide sequence ID" value="NZ_JACYTR010000002.1"/>
</dbReference>
<comment type="caution">
    <text evidence="2">The sequence shown here is derived from an EMBL/GenBank/DDBJ whole genome shotgun (WGS) entry which is preliminary data.</text>
</comment>
<dbReference type="InterPro" id="IPR001173">
    <property type="entry name" value="Glyco_trans_2-like"/>
</dbReference>
<dbReference type="Gene3D" id="3.90.550.10">
    <property type="entry name" value="Spore Coat Polysaccharide Biosynthesis Protein SpsA, Chain A"/>
    <property type="match status" value="1"/>
</dbReference>
<evidence type="ECO:0000259" key="1">
    <source>
        <dbReference type="Pfam" id="PF00535"/>
    </source>
</evidence>
<dbReference type="CDD" id="cd00761">
    <property type="entry name" value="Glyco_tranf_GTA_type"/>
    <property type="match status" value="1"/>
</dbReference>
<dbReference type="SUPFAM" id="SSF53448">
    <property type="entry name" value="Nucleotide-diphospho-sugar transferases"/>
    <property type="match status" value="1"/>
</dbReference>
<dbReference type="Pfam" id="PF00535">
    <property type="entry name" value="Glycos_transf_2"/>
    <property type="match status" value="1"/>
</dbReference>
<dbReference type="PANTHER" id="PTHR43685:SF2">
    <property type="entry name" value="GLYCOSYLTRANSFERASE 2-LIKE DOMAIN-CONTAINING PROTEIN"/>
    <property type="match status" value="1"/>
</dbReference>
<accession>A0AAW3ZEA9</accession>
<dbReference type="InterPro" id="IPR050834">
    <property type="entry name" value="Glycosyltransf_2"/>
</dbReference>
<protein>
    <submittedName>
        <fullName evidence="2">Glycosyltransferase</fullName>
    </submittedName>
</protein>
<dbReference type="Proteomes" id="UP000613768">
    <property type="component" value="Unassembled WGS sequence"/>
</dbReference>
<dbReference type="PANTHER" id="PTHR43685">
    <property type="entry name" value="GLYCOSYLTRANSFERASE"/>
    <property type="match status" value="1"/>
</dbReference>
<reference evidence="2 3" key="1">
    <citation type="submission" date="2020-09" db="EMBL/GenBank/DDBJ databases">
        <title>Pseudoxanthomonas sp. CAU 1598 isolated from sand of Yaerae Beach.</title>
        <authorList>
            <person name="Kim W."/>
        </authorList>
    </citation>
    <scope>NUCLEOTIDE SEQUENCE [LARGE SCALE GENOMIC DNA]</scope>
    <source>
        <strain evidence="2 3">CAU 1598</strain>
    </source>
</reference>
<name>A0AAW3ZEA9_9GAMM</name>
<feature type="domain" description="Glycosyltransferase 2-like" evidence="1">
    <location>
        <begin position="7"/>
        <end position="143"/>
    </location>
</feature>
<sequence length="415" mass="46067">MAKVLILCPTFDHADTLHVSIASVRAQHFRDWEMVVIGDGAPDRSAEIIEAIRAEDARISAVWQPKSERFGELYRDPIIRASTAEFVLHLSDDDVWLPEHIDLMLELLEHAEWVNQAPLRVAVSGEDAEWWPVNHGTPSMRAACQRRAPLSAGINYVGYRREAYLRLPEGWTCAPWSAGTSDVYMWSKFFHDPALVVASAASTSAIKFPSTVGSRKGRSPTQRMAEIAPWLARCAEAGLSERLRRAGSVGARMVQLMSVHRAGNTDTLNQAFASCGLLPAAPDARPQVAVNGEPMLLPLSERQREEAAQAWRFLRVAEGVERAPDTIDAMLGTDPNEWLYKAQILAMFQSGDSVLRVLAPFLQRFPDRPAALSLQLETLAKSGQLDAARQRLDEIKRELPGYQPTARLNQMLGSQ</sequence>
<evidence type="ECO:0000313" key="3">
    <source>
        <dbReference type="Proteomes" id="UP000613768"/>
    </source>
</evidence>
<evidence type="ECO:0000313" key="2">
    <source>
        <dbReference type="EMBL" id="MBD8524478.1"/>
    </source>
</evidence>
<proteinExistence type="predicted"/>
<keyword evidence="3" id="KW-1185">Reference proteome</keyword>
<dbReference type="AlphaFoldDB" id="A0AAW3ZEA9"/>
<gene>
    <name evidence="2" type="ORF">IFO71_01880</name>
</gene>